<dbReference type="SUPFAM" id="SSF53187">
    <property type="entry name" value="Zn-dependent exopeptidases"/>
    <property type="match status" value="1"/>
</dbReference>
<dbReference type="GO" id="GO:0030145">
    <property type="term" value="F:manganese ion binding"/>
    <property type="evidence" value="ECO:0007669"/>
    <property type="project" value="UniProtKB-UniRule"/>
</dbReference>
<dbReference type="Proteomes" id="UP000682811">
    <property type="component" value="Unassembled WGS sequence"/>
</dbReference>
<dbReference type="EC" id="3.4.11.10" evidence="8"/>
<feature type="active site" evidence="8">
    <location>
        <position position="366"/>
    </location>
</feature>
<dbReference type="NCBIfam" id="NF002083">
    <property type="entry name" value="PRK00913.3-5"/>
    <property type="match status" value="1"/>
</dbReference>
<dbReference type="GO" id="GO:0006508">
    <property type="term" value="P:proteolysis"/>
    <property type="evidence" value="ECO:0007669"/>
    <property type="project" value="UniProtKB-KW"/>
</dbReference>
<comment type="caution">
    <text evidence="10">The sequence shown here is derived from an EMBL/GenBank/DDBJ whole genome shotgun (WGS) entry which is preliminary data.</text>
</comment>
<comment type="function">
    <text evidence="7 8">Presumably involved in the processing and regular turnover of intracellular proteins. Catalyzes the removal of unsubstituted N-terminal amino acids from various peptides.</text>
</comment>
<feature type="binding site" evidence="8">
    <location>
        <position position="285"/>
    </location>
    <ligand>
        <name>Mn(2+)</name>
        <dbReference type="ChEBI" id="CHEBI:29035"/>
        <label>2</label>
    </ligand>
</feature>
<dbReference type="RefSeq" id="WP_237100086.1">
    <property type="nucleotide sequence ID" value="NZ_AP025343.1"/>
</dbReference>
<evidence type="ECO:0000313" key="10">
    <source>
        <dbReference type="EMBL" id="GIO45965.1"/>
    </source>
</evidence>
<feature type="domain" description="Cytosol aminopeptidase" evidence="9">
    <location>
        <begin position="360"/>
        <end position="367"/>
    </location>
</feature>
<feature type="active site" evidence="8">
    <location>
        <position position="292"/>
    </location>
</feature>
<dbReference type="PRINTS" id="PR00481">
    <property type="entry name" value="LAMNOPPTDASE"/>
</dbReference>
<feature type="binding site" evidence="8">
    <location>
        <position position="364"/>
    </location>
    <ligand>
        <name>Mn(2+)</name>
        <dbReference type="ChEBI" id="CHEBI:29035"/>
        <label>2</label>
    </ligand>
</feature>
<evidence type="ECO:0000256" key="4">
    <source>
        <dbReference type="ARBA" id="ARBA00022438"/>
    </source>
</evidence>
<dbReference type="EC" id="3.4.11.1" evidence="8"/>
<proteinExistence type="inferred from homology"/>
<dbReference type="InterPro" id="IPR023042">
    <property type="entry name" value="Peptidase_M17_leu_NH2_pept"/>
</dbReference>
<dbReference type="InterPro" id="IPR008283">
    <property type="entry name" value="Peptidase_M17_N"/>
</dbReference>
<reference evidence="10 11" key="1">
    <citation type="submission" date="2021-03" db="EMBL/GenBank/DDBJ databases">
        <title>Antimicrobial resistance genes in bacteria isolated from Japanese honey, and their potential for conferring macrolide and lincosamide resistance in the American foulbrood pathogen Paenibacillus larvae.</title>
        <authorList>
            <person name="Okamoto M."/>
            <person name="Kumagai M."/>
            <person name="Kanamori H."/>
            <person name="Takamatsu D."/>
        </authorList>
    </citation>
    <scope>NUCLEOTIDE SEQUENCE [LARGE SCALE GENOMIC DNA]</scope>
    <source>
        <strain evidence="10 11">J34TS1</strain>
    </source>
</reference>
<dbReference type="CDD" id="cd00433">
    <property type="entry name" value="Peptidase_M17"/>
    <property type="match status" value="1"/>
</dbReference>
<organism evidence="10 11">
    <name type="scientific">Paenibacillus azoreducens</name>
    <dbReference type="NCBI Taxonomy" id="116718"/>
    <lineage>
        <taxon>Bacteria</taxon>
        <taxon>Bacillati</taxon>
        <taxon>Bacillota</taxon>
        <taxon>Bacilli</taxon>
        <taxon>Bacillales</taxon>
        <taxon>Paenibacillaceae</taxon>
        <taxon>Paenibacillus</taxon>
    </lineage>
</organism>
<keyword evidence="11" id="KW-1185">Reference proteome</keyword>
<keyword evidence="4 8" id="KW-0031">Aminopeptidase</keyword>
<name>A0A919YBI3_9BACL</name>
<dbReference type="GO" id="GO:0005737">
    <property type="term" value="C:cytoplasm"/>
    <property type="evidence" value="ECO:0007669"/>
    <property type="project" value="UniProtKB-SubCell"/>
</dbReference>
<dbReference type="InterPro" id="IPR011356">
    <property type="entry name" value="Leucine_aapep/pepB"/>
</dbReference>
<comment type="catalytic activity">
    <reaction evidence="2 8">
        <text>Release of an N-terminal amino acid, preferentially leucine, but not glutamic or aspartic acids.</text>
        <dbReference type="EC" id="3.4.11.10"/>
    </reaction>
</comment>
<keyword evidence="8" id="KW-0479">Metal-binding</keyword>
<sequence length="515" mass="55133">MNGHSNSEYMQVAIQWREETGAAEYDVDAFIVLVSPQGVQDGSMRQTWNSMLLPLMESHLFQAAPFQTYAVPLPGRGEYRTVIFVGAGERPLSSEELRIAAAQAARTALKMRVKKLAWELSSPLLAFSAEQNAQVAAQALTEGLILGSYRPKQYKKQVSSYQGIEQLIFLRSGKVGAAELSDWEEGIRRGRAYAESTCLARDLTNLPGNLLVPQDLAEAALKVAGQHGFEASVLDEKELKQLGLGGLIAVGQGSVHPPRLIMVKYQGKPEWDDVIGLVGKGITFDTGGISLKRRIGMEEMISDMGGAAAVLGVMNALGSLKPAVNVVMIIPAAENMPGGDAYKPGDIIRSFSGRTIEVLNTDAEGRVVLADAMTYARQQGAVKLIDVATLTGAVLSALGDVATGAVSNDDAMLEEFILASKRSGEKVWPLPAYKEFWDMIKSDVADIKNSTGPRGATITAGLFIGTFAEGLPWIHLDIAGTAFLAKERGVNPKGATGVMVRTITEWILAQQGTAG</sequence>
<evidence type="ECO:0000256" key="7">
    <source>
        <dbReference type="ARBA" id="ARBA00049972"/>
    </source>
</evidence>
<dbReference type="Pfam" id="PF00883">
    <property type="entry name" value="Peptidase_M17"/>
    <property type="match status" value="1"/>
</dbReference>
<feature type="binding site" evidence="8">
    <location>
        <position position="280"/>
    </location>
    <ligand>
        <name>Mn(2+)</name>
        <dbReference type="ChEBI" id="CHEBI:29035"/>
        <label>2</label>
    </ligand>
</feature>
<comment type="catalytic activity">
    <reaction evidence="1 8">
        <text>Release of an N-terminal amino acid, Xaa-|-Yaa-, in which Xaa is preferably Leu, but may be other amino acids including Pro although not Arg or Lys, and Yaa may be Pro. Amino acid amides and methyl esters are also readily hydrolyzed, but rates on arylamides are exceedingly low.</text>
        <dbReference type="EC" id="3.4.11.1"/>
    </reaction>
</comment>
<dbReference type="HAMAP" id="MF_00181">
    <property type="entry name" value="Cytosol_peptidase_M17"/>
    <property type="match status" value="1"/>
</dbReference>
<dbReference type="NCBIfam" id="NF002073">
    <property type="entry name" value="PRK00913.1-2"/>
    <property type="match status" value="1"/>
</dbReference>
<dbReference type="GO" id="GO:0070006">
    <property type="term" value="F:metalloaminopeptidase activity"/>
    <property type="evidence" value="ECO:0007669"/>
    <property type="project" value="InterPro"/>
</dbReference>
<evidence type="ECO:0000256" key="6">
    <source>
        <dbReference type="ARBA" id="ARBA00022801"/>
    </source>
</evidence>
<keyword evidence="6 8" id="KW-0378">Hydrolase</keyword>
<gene>
    <name evidence="10" type="primary">pepA_2</name>
    <name evidence="8" type="synonym">pepA</name>
    <name evidence="10" type="ORF">J34TS1_07300</name>
</gene>
<feature type="binding site" evidence="8">
    <location>
        <position position="303"/>
    </location>
    <ligand>
        <name>Mn(2+)</name>
        <dbReference type="ChEBI" id="CHEBI:29035"/>
        <label>2</label>
    </ligand>
</feature>
<evidence type="ECO:0000256" key="2">
    <source>
        <dbReference type="ARBA" id="ARBA00000967"/>
    </source>
</evidence>
<keyword evidence="8" id="KW-0963">Cytoplasm</keyword>
<feature type="binding site" evidence="8">
    <location>
        <position position="285"/>
    </location>
    <ligand>
        <name>Mn(2+)</name>
        <dbReference type="ChEBI" id="CHEBI:29035"/>
        <label>1</label>
    </ligand>
</feature>
<protein>
    <recommendedName>
        <fullName evidence="8">Probable cytosol aminopeptidase</fullName>
        <ecNumber evidence="8">3.4.11.1</ecNumber>
    </recommendedName>
    <alternativeName>
        <fullName evidence="8">Leucine aminopeptidase</fullName>
        <shortName evidence="8">LAP</shortName>
        <ecNumber evidence="8">3.4.11.10</ecNumber>
    </alternativeName>
    <alternativeName>
        <fullName evidence="8">Leucyl aminopeptidase</fullName>
    </alternativeName>
</protein>
<comment type="similarity">
    <text evidence="3 8">Belongs to the peptidase M17 family.</text>
</comment>
<dbReference type="AlphaFoldDB" id="A0A919YBI3"/>
<evidence type="ECO:0000256" key="5">
    <source>
        <dbReference type="ARBA" id="ARBA00022670"/>
    </source>
</evidence>
<evidence type="ECO:0000256" key="1">
    <source>
        <dbReference type="ARBA" id="ARBA00000135"/>
    </source>
</evidence>
<accession>A0A919YBI3</accession>
<comment type="subcellular location">
    <subcellularLocation>
        <location evidence="8">Cytoplasm</location>
    </subcellularLocation>
</comment>
<dbReference type="Gene3D" id="3.40.630.10">
    <property type="entry name" value="Zn peptidases"/>
    <property type="match status" value="1"/>
</dbReference>
<keyword evidence="8" id="KW-0464">Manganese</keyword>
<dbReference type="Pfam" id="PF02789">
    <property type="entry name" value="Peptidase_M17_N"/>
    <property type="match status" value="1"/>
</dbReference>
<keyword evidence="5 8" id="KW-0645">Protease</keyword>
<dbReference type="EMBL" id="BORT01000002">
    <property type="protein sequence ID" value="GIO45965.1"/>
    <property type="molecule type" value="Genomic_DNA"/>
</dbReference>
<evidence type="ECO:0000256" key="3">
    <source>
        <dbReference type="ARBA" id="ARBA00009528"/>
    </source>
</evidence>
<feature type="binding site" evidence="8">
    <location>
        <position position="364"/>
    </location>
    <ligand>
        <name>Mn(2+)</name>
        <dbReference type="ChEBI" id="CHEBI:29035"/>
        <label>1</label>
    </ligand>
</feature>
<evidence type="ECO:0000313" key="11">
    <source>
        <dbReference type="Proteomes" id="UP000682811"/>
    </source>
</evidence>
<comment type="cofactor">
    <cofactor evidence="8">
        <name>Mn(2+)</name>
        <dbReference type="ChEBI" id="CHEBI:29035"/>
    </cofactor>
    <text evidence="8">Binds 2 manganese ions per subunit.</text>
</comment>
<dbReference type="InterPro" id="IPR000819">
    <property type="entry name" value="Peptidase_M17_C"/>
</dbReference>
<dbReference type="SUPFAM" id="SSF52949">
    <property type="entry name" value="Macro domain-like"/>
    <property type="match status" value="1"/>
</dbReference>
<evidence type="ECO:0000259" key="9">
    <source>
        <dbReference type="PROSITE" id="PS00631"/>
    </source>
</evidence>
<dbReference type="PROSITE" id="PS00631">
    <property type="entry name" value="CYTOSOL_AP"/>
    <property type="match status" value="1"/>
</dbReference>
<dbReference type="Gene3D" id="3.40.220.10">
    <property type="entry name" value="Leucine Aminopeptidase, subunit E, domain 1"/>
    <property type="match status" value="1"/>
</dbReference>
<evidence type="ECO:0000256" key="8">
    <source>
        <dbReference type="HAMAP-Rule" id="MF_00181"/>
    </source>
</evidence>
<dbReference type="PANTHER" id="PTHR11963">
    <property type="entry name" value="LEUCINE AMINOPEPTIDASE-RELATED"/>
    <property type="match status" value="1"/>
</dbReference>
<dbReference type="PANTHER" id="PTHR11963:SF23">
    <property type="entry name" value="CYTOSOL AMINOPEPTIDASE"/>
    <property type="match status" value="1"/>
</dbReference>
<dbReference type="InterPro" id="IPR043472">
    <property type="entry name" value="Macro_dom-like"/>
</dbReference>
<feature type="binding site" evidence="8">
    <location>
        <position position="362"/>
    </location>
    <ligand>
        <name>Mn(2+)</name>
        <dbReference type="ChEBI" id="CHEBI:29035"/>
        <label>1</label>
    </ligand>
</feature>